<feature type="coiled-coil region" evidence="1">
    <location>
        <begin position="103"/>
        <end position="155"/>
    </location>
</feature>
<keyword evidence="1" id="KW-0175">Coiled coil</keyword>
<sequence>MSEDTVEWLKNIIAETDLPLYIEKLRERTQYYKEESEKLTVLNERIKLLLRGQQQCLPILEGTSFIDDVSRDCCMLSEQERLRKYNYYVSKIKYCIKMYTNLNEKLLKDIKVIKTEIDNSKSKIDGLHVTSKDELKYLEAKVARYENELIKLEKKHPWLKHLQFNLPNIGEQIEKLNFLRCTKEKLQESLAAYRGLKPRFDEAKKQLREVKEGYKQILKEIQELA</sequence>
<name>A0AAW1KN42_POPJA</name>
<proteinExistence type="predicted"/>
<reference evidence="2 3" key="1">
    <citation type="journal article" date="2024" name="BMC Genomics">
        <title>De novo assembly and annotation of Popillia japonica's genome with initial clues to its potential as an invasive pest.</title>
        <authorList>
            <person name="Cucini C."/>
            <person name="Boschi S."/>
            <person name="Funari R."/>
            <person name="Cardaioli E."/>
            <person name="Iannotti N."/>
            <person name="Marturano G."/>
            <person name="Paoli F."/>
            <person name="Bruttini M."/>
            <person name="Carapelli A."/>
            <person name="Frati F."/>
            <person name="Nardi F."/>
        </authorList>
    </citation>
    <scope>NUCLEOTIDE SEQUENCE [LARGE SCALE GENOMIC DNA]</scope>
    <source>
        <strain evidence="2">DMR45628</strain>
    </source>
</reference>
<dbReference type="AlphaFoldDB" id="A0AAW1KN42"/>
<dbReference type="Proteomes" id="UP001458880">
    <property type="component" value="Unassembled WGS sequence"/>
</dbReference>
<keyword evidence="3" id="KW-1185">Reference proteome</keyword>
<evidence type="ECO:0000256" key="1">
    <source>
        <dbReference type="SAM" id="Coils"/>
    </source>
</evidence>
<dbReference type="EMBL" id="JASPKY010000188">
    <property type="protein sequence ID" value="KAK9722466.1"/>
    <property type="molecule type" value="Genomic_DNA"/>
</dbReference>
<protein>
    <submittedName>
        <fullName evidence="2">Uncharacterized protein</fullName>
    </submittedName>
</protein>
<comment type="caution">
    <text evidence="2">The sequence shown here is derived from an EMBL/GenBank/DDBJ whole genome shotgun (WGS) entry which is preliminary data.</text>
</comment>
<accession>A0AAW1KN42</accession>
<evidence type="ECO:0000313" key="2">
    <source>
        <dbReference type="EMBL" id="KAK9722466.1"/>
    </source>
</evidence>
<gene>
    <name evidence="2" type="ORF">QE152_g19681</name>
</gene>
<evidence type="ECO:0000313" key="3">
    <source>
        <dbReference type="Proteomes" id="UP001458880"/>
    </source>
</evidence>
<organism evidence="2 3">
    <name type="scientific">Popillia japonica</name>
    <name type="common">Japanese beetle</name>
    <dbReference type="NCBI Taxonomy" id="7064"/>
    <lineage>
        <taxon>Eukaryota</taxon>
        <taxon>Metazoa</taxon>
        <taxon>Ecdysozoa</taxon>
        <taxon>Arthropoda</taxon>
        <taxon>Hexapoda</taxon>
        <taxon>Insecta</taxon>
        <taxon>Pterygota</taxon>
        <taxon>Neoptera</taxon>
        <taxon>Endopterygota</taxon>
        <taxon>Coleoptera</taxon>
        <taxon>Polyphaga</taxon>
        <taxon>Scarabaeiformia</taxon>
        <taxon>Scarabaeidae</taxon>
        <taxon>Rutelinae</taxon>
        <taxon>Popillia</taxon>
    </lineage>
</organism>